<evidence type="ECO:0000313" key="1">
    <source>
        <dbReference type="EMBL" id="AXK60670.1"/>
    </source>
</evidence>
<dbReference type="KEGG" id="cdes:C0J27_02850"/>
<dbReference type="Proteomes" id="UP000254834">
    <property type="component" value="Chromosome"/>
</dbReference>
<sequence length="273" mass="31189">MYKKLRAMFLLFTGYLIYPAQLEQKLNLDAMPPKIIGLICGHLNHQIGTHGFVNEADFPIVMKNVSRLASVNKKLYETVHSVVATNLLIESLAKRFVMSPLDVAAKIKTKGGQAWLKKYVHDSGDYELFKVVQEVFVICKEISEQVKPYGVSLYDGQEACPGVNPFEDQTQQGLMLVIDIYPDRLCTPWGRVTLFEGGLLPGGFGFNMISQELLKNITAYFQEISHSDSLRDGVRYYEQKKEIIVDRKDQQLFKDCFEEISKDVMEEKKDNKF</sequence>
<proteinExistence type="predicted"/>
<dbReference type="AlphaFoldDB" id="A0A345ZBK3"/>
<gene>
    <name evidence="1" type="ORF">C0J27_02850</name>
</gene>
<reference evidence="1 2" key="1">
    <citation type="submission" date="2017-12" db="EMBL/GenBank/DDBJ databases">
        <title>Chromulinavorax destructans is a abundant pathogen of dominant heterotrophic picoflagllates.</title>
        <authorList>
            <person name="Deeg C.M."/>
            <person name="Zimmer M."/>
            <person name="Suttle C.A."/>
        </authorList>
    </citation>
    <scope>NUCLEOTIDE SEQUENCE [LARGE SCALE GENOMIC DNA]</scope>
    <source>
        <strain evidence="1 2">SeV1</strain>
    </source>
</reference>
<organism evidence="1 2">
    <name type="scientific">Candidatus Chromulinivorax destructor</name>
    <dbReference type="NCBI Taxonomy" id="2066483"/>
    <lineage>
        <taxon>Bacteria</taxon>
        <taxon>Candidatus Babelota</taxon>
        <taxon>Candidatus Babeliae</taxon>
        <taxon>Candidatus Babeliales</taxon>
        <taxon>Candidatus Chromulinivoraceae</taxon>
        <taxon>Candidatus Chromulinivorax</taxon>
    </lineage>
</organism>
<keyword evidence="2" id="KW-1185">Reference proteome</keyword>
<protein>
    <submittedName>
        <fullName evidence="1">Uncharacterized protein</fullName>
    </submittedName>
</protein>
<dbReference type="RefSeq" id="WP_115585685.1">
    <property type="nucleotide sequence ID" value="NZ_CP025544.1"/>
</dbReference>
<dbReference type="EMBL" id="CP025544">
    <property type="protein sequence ID" value="AXK60670.1"/>
    <property type="molecule type" value="Genomic_DNA"/>
</dbReference>
<evidence type="ECO:0000313" key="2">
    <source>
        <dbReference type="Proteomes" id="UP000254834"/>
    </source>
</evidence>
<accession>A0A345ZBK3</accession>
<name>A0A345ZBK3_9BACT</name>